<dbReference type="AlphaFoldDB" id="A0A084Y2C7"/>
<evidence type="ECO:0000313" key="3">
    <source>
        <dbReference type="Proteomes" id="UP000019812"/>
    </source>
</evidence>
<dbReference type="InterPro" id="IPR014001">
    <property type="entry name" value="Helicase_ATP-bd"/>
</dbReference>
<dbReference type="GO" id="GO:0005524">
    <property type="term" value="F:ATP binding"/>
    <property type="evidence" value="ECO:0007669"/>
    <property type="project" value="InterPro"/>
</dbReference>
<dbReference type="RefSeq" id="WP_273703292.1">
    <property type="nucleotide sequence ID" value="NZ_JDSS02000019.1"/>
</dbReference>
<gene>
    <name evidence="2" type="ORF">CAPSK01_001726</name>
</gene>
<dbReference type="Proteomes" id="UP000019812">
    <property type="component" value="Unassembled WGS sequence"/>
</dbReference>
<dbReference type="SUPFAM" id="SSF52540">
    <property type="entry name" value="P-loop containing nucleoside triphosphate hydrolases"/>
    <property type="match status" value="2"/>
</dbReference>
<dbReference type="PROSITE" id="PS51192">
    <property type="entry name" value="HELICASE_ATP_BIND_1"/>
    <property type="match status" value="1"/>
</dbReference>
<protein>
    <recommendedName>
        <fullName evidence="1">Helicase ATP-binding domain-containing protein</fullName>
    </recommendedName>
</protein>
<dbReference type="InterPro" id="IPR000330">
    <property type="entry name" value="SNF2_N"/>
</dbReference>
<organism evidence="2 3">
    <name type="scientific">Candidatus Accumulibacter vicinus</name>
    <dbReference type="NCBI Taxonomy" id="2954382"/>
    <lineage>
        <taxon>Bacteria</taxon>
        <taxon>Pseudomonadati</taxon>
        <taxon>Pseudomonadota</taxon>
        <taxon>Betaproteobacteria</taxon>
        <taxon>Candidatus Accumulibacter</taxon>
    </lineage>
</organism>
<dbReference type="EMBL" id="JDSS02000019">
    <property type="protein sequence ID" value="KFB68871.1"/>
    <property type="molecule type" value="Genomic_DNA"/>
</dbReference>
<proteinExistence type="predicted"/>
<name>A0A084Y2C7_9PROT</name>
<sequence>MTESLALRPYQDRMQKHLIAHPYCALWADMGAGKTATVLSAILRLVEDLDVARVLVVAPKRVALNMWPAEVAKWAQFQGLSVRVLTAKDFGLQFREVAIKRRGEETLVKRLTPTIAPQAFFTGETITTISRDLLHVLVALLGRRGWCFDMLVLDDVGMRDSGAKKFAAVKALRTHGCLGRLVQLSGTPRPKSLLDLWPQLYLLDQGQRLGRTMTGYKAQWFVPDKRSRDGRQVFSYRPIPGAEDDIFKRVSDICVSLLPEDVVQLPERTINVIPLQLTGRAREAYRQMARHQLFTVDGADITAGNAAVLVGKLLQLASGAVYDEDGRVQRIHDVKMECLEEVIESLNGVPLLIGYWFAHERDRIKARFPQAVELNDYPDTEDRWNRGEIDLLMLHPQGGAHGLNLQFNDGQGFWFGPIHDYELWQQWNKRLHRPGRKTPVMIHVPIISDTIEREVLESLGPKGEGQDRLLRAVRIEVEKLTKVAA</sequence>
<feature type="domain" description="Helicase ATP-binding" evidence="1">
    <location>
        <begin position="15"/>
        <end position="206"/>
    </location>
</feature>
<dbReference type="InterPro" id="IPR027417">
    <property type="entry name" value="P-loop_NTPase"/>
</dbReference>
<dbReference type="Gene3D" id="3.40.50.300">
    <property type="entry name" value="P-loop containing nucleotide triphosphate hydrolases"/>
    <property type="match status" value="2"/>
</dbReference>
<evidence type="ECO:0000313" key="2">
    <source>
        <dbReference type="EMBL" id="KFB68871.1"/>
    </source>
</evidence>
<comment type="caution">
    <text evidence="2">The sequence shown here is derived from an EMBL/GenBank/DDBJ whole genome shotgun (WGS) entry which is preliminary data.</text>
</comment>
<accession>A0A084Y2C7</accession>
<dbReference type="Pfam" id="PF00176">
    <property type="entry name" value="SNF2-rel_dom"/>
    <property type="match status" value="1"/>
</dbReference>
<dbReference type="SMART" id="SM00487">
    <property type="entry name" value="DEXDc"/>
    <property type="match status" value="1"/>
</dbReference>
<evidence type="ECO:0000259" key="1">
    <source>
        <dbReference type="PROSITE" id="PS51192"/>
    </source>
</evidence>
<reference evidence="2 3" key="1">
    <citation type="submission" date="2014-07" db="EMBL/GenBank/DDBJ databases">
        <title>Expanding our view of genomic diversity in Candidatus Accumulibacter clades.</title>
        <authorList>
            <person name="Skennerton C.T."/>
            <person name="Barr J.J."/>
            <person name="Slater F.R."/>
            <person name="Bond P.L."/>
            <person name="Tyson G.W."/>
        </authorList>
    </citation>
    <scope>NUCLEOTIDE SEQUENCE [LARGE SCALE GENOMIC DNA]</scope>
    <source>
        <strain evidence="3">SK-01</strain>
    </source>
</reference>
<dbReference type="STRING" id="1457154.CAPSK01_001726"/>